<reference evidence="10" key="1">
    <citation type="submission" date="2014-04" db="EMBL/GenBank/DDBJ databases">
        <title>Evolutionary Origins and Diversification of the Mycorrhizal Mutualists.</title>
        <authorList>
            <consortium name="DOE Joint Genome Institute"/>
            <consortium name="Mycorrhizal Genomics Consortium"/>
            <person name="Kohler A."/>
            <person name="Kuo A."/>
            <person name="Nagy L.G."/>
            <person name="Floudas D."/>
            <person name="Copeland A."/>
            <person name="Barry K.W."/>
            <person name="Cichocki N."/>
            <person name="Veneault-Fourrey C."/>
            <person name="LaButti K."/>
            <person name="Lindquist E.A."/>
            <person name="Lipzen A."/>
            <person name="Lundell T."/>
            <person name="Morin E."/>
            <person name="Murat C."/>
            <person name="Riley R."/>
            <person name="Ohm R."/>
            <person name="Sun H."/>
            <person name="Tunlid A."/>
            <person name="Henrissat B."/>
            <person name="Grigoriev I.V."/>
            <person name="Hibbett D.S."/>
            <person name="Martin F."/>
        </authorList>
    </citation>
    <scope>NUCLEOTIDE SEQUENCE [LARGE SCALE GENOMIC DNA]</scope>
    <source>
        <strain evidence="10">FD-334 SS-4</strain>
    </source>
</reference>
<accession>A0A0D2KRZ5</accession>
<feature type="domain" description="RPAP1 N-terminal" evidence="7">
    <location>
        <begin position="87"/>
        <end position="131"/>
    </location>
</feature>
<dbReference type="InterPro" id="IPR039913">
    <property type="entry name" value="RPAP1/Rba50"/>
</dbReference>
<feature type="domain" description="RPAP1 C-terminal" evidence="6">
    <location>
        <begin position="283"/>
        <end position="348"/>
    </location>
</feature>
<dbReference type="Pfam" id="PF08620">
    <property type="entry name" value="RPAP1_C"/>
    <property type="match status" value="1"/>
</dbReference>
<dbReference type="Pfam" id="PF25766">
    <property type="entry name" value="TPR_RPAP1"/>
    <property type="match status" value="1"/>
</dbReference>
<feature type="compositionally biased region" description="Basic and acidic residues" evidence="5">
    <location>
        <begin position="38"/>
        <end position="54"/>
    </location>
</feature>
<feature type="domain" description="RPAP1/MINIYO-like TPR repeats" evidence="8">
    <location>
        <begin position="1047"/>
        <end position="1151"/>
    </location>
</feature>
<evidence type="ECO:0008006" key="11">
    <source>
        <dbReference type="Google" id="ProtNLM"/>
    </source>
</evidence>
<comment type="similarity">
    <text evidence="2">Belongs to the RPAP1 family.</text>
</comment>
<dbReference type="PANTHER" id="PTHR21483:SF18">
    <property type="entry name" value="RNA POLYMERASE II-ASSOCIATED PROTEIN 1"/>
    <property type="match status" value="1"/>
</dbReference>
<evidence type="ECO:0000259" key="6">
    <source>
        <dbReference type="Pfam" id="PF08620"/>
    </source>
</evidence>
<dbReference type="OrthoDB" id="348201at2759"/>
<dbReference type="Proteomes" id="UP000054270">
    <property type="component" value="Unassembled WGS sequence"/>
</dbReference>
<dbReference type="Pfam" id="PF08621">
    <property type="entry name" value="RPAP1_N"/>
    <property type="match status" value="1"/>
</dbReference>
<dbReference type="InterPro" id="IPR013929">
    <property type="entry name" value="RPAP1_C"/>
</dbReference>
<evidence type="ECO:0000259" key="7">
    <source>
        <dbReference type="Pfam" id="PF08621"/>
    </source>
</evidence>
<evidence type="ECO:0000256" key="3">
    <source>
        <dbReference type="ARBA" id="ARBA00023163"/>
    </source>
</evidence>
<dbReference type="InterPro" id="IPR057989">
    <property type="entry name" value="TPR_RPAP1/MINIYO-like"/>
</dbReference>
<dbReference type="AlphaFoldDB" id="A0A0D2KRZ5"/>
<dbReference type="STRING" id="945553.A0A0D2KRZ5"/>
<feature type="region of interest" description="Disordered" evidence="5">
    <location>
        <begin position="133"/>
        <end position="172"/>
    </location>
</feature>
<dbReference type="EMBL" id="KN817603">
    <property type="protein sequence ID" value="KJA17442.1"/>
    <property type="molecule type" value="Genomic_DNA"/>
</dbReference>
<dbReference type="InterPro" id="IPR013930">
    <property type="entry name" value="RPAP1_N"/>
</dbReference>
<comment type="subcellular location">
    <subcellularLocation>
        <location evidence="1">Nucleus</location>
    </subcellularLocation>
</comment>
<evidence type="ECO:0000313" key="10">
    <source>
        <dbReference type="Proteomes" id="UP000054270"/>
    </source>
</evidence>
<evidence type="ECO:0000256" key="4">
    <source>
        <dbReference type="ARBA" id="ARBA00023242"/>
    </source>
</evidence>
<feature type="region of interest" description="Disordered" evidence="5">
    <location>
        <begin position="14"/>
        <end position="109"/>
    </location>
</feature>
<dbReference type="OMA" id="KYFLQCV"/>
<dbReference type="PANTHER" id="PTHR21483">
    <property type="entry name" value="RNA POLYMERASE II-ASSOCIATED PROTEIN 1"/>
    <property type="match status" value="1"/>
</dbReference>
<proteinExistence type="inferred from homology"/>
<sequence>MRHKNLAVRVGSIVERKPTTTLRPPKPFSSGKTGFPTVEHRSKSAFARNREGLRRNGTSKHQEVPLVEPSAKLASPPPLPDSDDWREQISRENEQRVAHMTEEEQEGERKEILERFGANVGDLLKRARLAREKQGGLKDRVQPLPMDVRQLSEGSPPPSALVTPGNSRPSSRLDRRLRFAELEPDDVHVYDNVPASPEKRRALALPAPDPQNRAVSLGSWQGKISGSPLAPPNAQSMQEEQEPEEGSAEYIRQRFFPFTPKDPNLEWMTVDSDAPPSDSSSALRFDLRGNPISSSLSLKLPTHLGLHHHSEGAHAGYTLDDIFLLSRSTVPAQRSMMLNILAGVARRLGKAKKGEAYGMEELVGKEETLRKRILAAGVEAMSDKGSIGPLAIEVVWECIVGWEPELMNVDGAELASPAESAIDTIPFEFFLPQVATLMRQGGTPPESASQLLSVLHRLAQQSNAIADKIVSTSQLLPIVLQVFLLTPIPSQDSSPMPNPLALRLFSTLAQSSRSNAREIEKLSDSLLRFVTFSPFSSPYPPSLAVNLVVGTLQVYRALAAYGLYSHIAGTAQEQFAEVERYVISEACHSEALVIAWTNLAEAWTICAVDPHQTTPPHDILWTQITGWAWYESIGELQSHLDVRQKDWAQWSATWRLQAAWLEGCKINGVKGGEAERADFVEIAKSGFENGVELRVVVAVLQALQTGLDEYSVDDIEELATLASYADVLSSVIRLWLACVAPHTEGPPASPPFPLAYAQISAMARKLLVHPLWSSPASPDVGLFCLYRKLSGFLSYYLRFSRRLPDISQSLWVAQAFSILSRLVPGDEIIAHDIVKDVVALVTCDWATARDIKVPSEIWASGGLGILQPFLLNIVQPHTDVCISPLTMTPQSIKASTTERLPASVVLREFGLPLRKDWTLAPLDHLLRSGDSAVFKALSISWDSSETEVVRASFLLSKVAQATLLKFSMLDFVMTREAAVFGCMKVFMLEHGQPQNDSTEEVFRDEIACRLMEDILCPYEWGTIGALPTPQDDLEKAAVRFLGPSVPFFQFYTDFVGLYDAISFAHPLFARLLLPPISMRYALDYRKHLWSDFNHVVRTICVSPGNILSLDIREYLYPLETDKQIIASYLSSLLKDSVRNFMRLVAIHHIASNIWPDLQEVAHRNEERESALLKAIVAQGGIELVRQIITYRQTSAGNVLVSPVCYEGLPSEARTIRLGCISRWGGQIMLILLATW</sequence>
<keyword evidence="4" id="KW-0539">Nucleus</keyword>
<dbReference type="GO" id="GO:0006366">
    <property type="term" value="P:transcription by RNA polymerase II"/>
    <property type="evidence" value="ECO:0007669"/>
    <property type="project" value="InterPro"/>
</dbReference>
<name>A0A0D2KRZ5_HYPSF</name>
<evidence type="ECO:0000313" key="9">
    <source>
        <dbReference type="EMBL" id="KJA17442.1"/>
    </source>
</evidence>
<evidence type="ECO:0000256" key="1">
    <source>
        <dbReference type="ARBA" id="ARBA00004123"/>
    </source>
</evidence>
<keyword evidence="3" id="KW-0804">Transcription</keyword>
<evidence type="ECO:0000256" key="2">
    <source>
        <dbReference type="ARBA" id="ARBA00009953"/>
    </source>
</evidence>
<keyword evidence="10" id="KW-1185">Reference proteome</keyword>
<feature type="region of interest" description="Disordered" evidence="5">
    <location>
        <begin position="203"/>
        <end position="247"/>
    </location>
</feature>
<feature type="compositionally biased region" description="Basic and acidic residues" evidence="5">
    <location>
        <begin position="83"/>
        <end position="109"/>
    </location>
</feature>
<protein>
    <recommendedName>
        <fullName evidence="11">RNA polymerase II-associated protein 1 C-terminal domain-containing protein</fullName>
    </recommendedName>
</protein>
<organism evidence="9 10">
    <name type="scientific">Hypholoma sublateritium (strain FD-334 SS-4)</name>
    <dbReference type="NCBI Taxonomy" id="945553"/>
    <lineage>
        <taxon>Eukaryota</taxon>
        <taxon>Fungi</taxon>
        <taxon>Dikarya</taxon>
        <taxon>Basidiomycota</taxon>
        <taxon>Agaricomycotina</taxon>
        <taxon>Agaricomycetes</taxon>
        <taxon>Agaricomycetidae</taxon>
        <taxon>Agaricales</taxon>
        <taxon>Agaricineae</taxon>
        <taxon>Strophariaceae</taxon>
        <taxon>Hypholoma</taxon>
    </lineage>
</organism>
<evidence type="ECO:0000256" key="5">
    <source>
        <dbReference type="SAM" id="MobiDB-lite"/>
    </source>
</evidence>
<evidence type="ECO:0000259" key="8">
    <source>
        <dbReference type="Pfam" id="PF25766"/>
    </source>
</evidence>
<gene>
    <name evidence="9" type="ORF">HYPSUDRAFT_70687</name>
</gene>